<dbReference type="InterPro" id="IPR050951">
    <property type="entry name" value="Retrovirus_Pol_polyprotein"/>
</dbReference>
<dbReference type="OrthoDB" id="5973112at2759"/>
<protein>
    <submittedName>
        <fullName evidence="2">Uncharacterized protein</fullName>
    </submittedName>
</protein>
<gene>
    <name evidence="2" type="ORF">PACLA_8A012997</name>
</gene>
<sequence length="182" mass="20951">MMYRSTPHTTTRVSPAELLYRRKYRTKHPQLGKSISESEVKDRDAESKEKGKIYADKKRNAVESNIQAGDKVLMKQDKKNKLSTFFNPEPFRVLQKNGNSVLVEADTGVQYKRNITHLKKLITPDAEENEVNTQESILQEFSISEPKRLNGRRLGEDEGGGVRQSRTKRLPDKLIDYVVDCR</sequence>
<organism evidence="2 3">
    <name type="scientific">Paramuricea clavata</name>
    <name type="common">Red gorgonian</name>
    <name type="synonym">Violescent sea-whip</name>
    <dbReference type="NCBI Taxonomy" id="317549"/>
    <lineage>
        <taxon>Eukaryota</taxon>
        <taxon>Metazoa</taxon>
        <taxon>Cnidaria</taxon>
        <taxon>Anthozoa</taxon>
        <taxon>Octocorallia</taxon>
        <taxon>Malacalcyonacea</taxon>
        <taxon>Plexauridae</taxon>
        <taxon>Paramuricea</taxon>
    </lineage>
</organism>
<evidence type="ECO:0000313" key="2">
    <source>
        <dbReference type="EMBL" id="CAB3985427.1"/>
    </source>
</evidence>
<dbReference type="PANTHER" id="PTHR37984:SF11">
    <property type="entry name" value="INTEGRASE CATALYTIC DOMAIN-CONTAINING PROTEIN"/>
    <property type="match status" value="1"/>
</dbReference>
<name>A0A7D9HLC4_PARCT</name>
<accession>A0A7D9HLC4</accession>
<feature type="compositionally biased region" description="Basic and acidic residues" evidence="1">
    <location>
        <begin position="36"/>
        <end position="52"/>
    </location>
</feature>
<reference evidence="2" key="1">
    <citation type="submission" date="2020-04" db="EMBL/GenBank/DDBJ databases">
        <authorList>
            <person name="Alioto T."/>
            <person name="Alioto T."/>
            <person name="Gomez Garrido J."/>
        </authorList>
    </citation>
    <scope>NUCLEOTIDE SEQUENCE</scope>
    <source>
        <strain evidence="2">A484AB</strain>
    </source>
</reference>
<evidence type="ECO:0000313" key="3">
    <source>
        <dbReference type="Proteomes" id="UP001152795"/>
    </source>
</evidence>
<dbReference type="AlphaFoldDB" id="A0A7D9HLC4"/>
<dbReference type="PANTHER" id="PTHR37984">
    <property type="entry name" value="PROTEIN CBG26694"/>
    <property type="match status" value="1"/>
</dbReference>
<dbReference type="EMBL" id="CACRXK020000871">
    <property type="protein sequence ID" value="CAB3985427.1"/>
    <property type="molecule type" value="Genomic_DNA"/>
</dbReference>
<comment type="caution">
    <text evidence="2">The sequence shown here is derived from an EMBL/GenBank/DDBJ whole genome shotgun (WGS) entry which is preliminary data.</text>
</comment>
<keyword evidence="3" id="KW-1185">Reference proteome</keyword>
<feature type="region of interest" description="Disordered" evidence="1">
    <location>
        <begin position="29"/>
        <end position="52"/>
    </location>
</feature>
<proteinExistence type="predicted"/>
<dbReference type="Proteomes" id="UP001152795">
    <property type="component" value="Unassembled WGS sequence"/>
</dbReference>
<evidence type="ECO:0000256" key="1">
    <source>
        <dbReference type="SAM" id="MobiDB-lite"/>
    </source>
</evidence>